<dbReference type="EMBL" id="SAUX01000004">
    <property type="protein sequence ID" value="RWR31365.1"/>
    <property type="molecule type" value="Genomic_DNA"/>
</dbReference>
<evidence type="ECO:0000313" key="3">
    <source>
        <dbReference type="EMBL" id="RWR31365.1"/>
    </source>
</evidence>
<dbReference type="AlphaFoldDB" id="A0A443JYC8"/>
<sequence>MNLDGPAAKSTTIGAGIGVTVPAWWPSLDQTSEIAVKMVPILSAIWLLLQIVRFVVKWFQGRLRDGGATP</sequence>
<accession>A0A443JYC8</accession>
<dbReference type="Proteomes" id="UP000285295">
    <property type="component" value="Unassembled WGS sequence"/>
</dbReference>
<reference evidence="2 4" key="2">
    <citation type="submission" date="2019-01" db="EMBL/GenBank/DDBJ databases">
        <authorList>
            <person name="Li Y."/>
        </authorList>
    </citation>
    <scope>NUCLEOTIDE SEQUENCE [LARGE SCALE GENOMIC DNA]</scope>
    <source>
        <strain evidence="2 4">D19-10-3-21</strain>
    </source>
</reference>
<protein>
    <submittedName>
        <fullName evidence="2">Uncharacterized protein</fullName>
    </submittedName>
</protein>
<gene>
    <name evidence="3" type="ORF">D2T31_05030</name>
    <name evidence="2" type="ORF">D2T31_21785</name>
</gene>
<name>A0A443JYC8_9RHOB</name>
<reference evidence="2 4" key="1">
    <citation type="submission" date="2019-01" db="EMBL/GenBank/DDBJ databases">
        <title>Sinorhodobacter populi sp. nov. isolated from the symptomatic bark tissue of Populus euramericana canker.</title>
        <authorList>
            <person name="Xu G."/>
        </authorList>
    </citation>
    <scope>NUCLEOTIDE SEQUENCE [LARGE SCALE GENOMIC DNA]</scope>
    <source>
        <strain evidence="2 4">D19-10-3-21</strain>
    </source>
</reference>
<dbReference type="EMBL" id="SAUX01000053">
    <property type="protein sequence ID" value="RWR25507.1"/>
    <property type="molecule type" value="Genomic_DNA"/>
</dbReference>
<keyword evidence="1" id="KW-0812">Transmembrane</keyword>
<keyword evidence="1" id="KW-1133">Transmembrane helix</keyword>
<evidence type="ECO:0000313" key="2">
    <source>
        <dbReference type="EMBL" id="RWR25507.1"/>
    </source>
</evidence>
<comment type="caution">
    <text evidence="2">The sequence shown here is derived from an EMBL/GenBank/DDBJ whole genome shotgun (WGS) entry which is preliminary data.</text>
</comment>
<feature type="transmembrane region" description="Helical" evidence="1">
    <location>
        <begin position="34"/>
        <end position="56"/>
    </location>
</feature>
<keyword evidence="1" id="KW-0472">Membrane</keyword>
<organism evidence="2 4">
    <name type="scientific">Paenirhodobacter populi</name>
    <dbReference type="NCBI Taxonomy" id="2306993"/>
    <lineage>
        <taxon>Bacteria</taxon>
        <taxon>Pseudomonadati</taxon>
        <taxon>Pseudomonadota</taxon>
        <taxon>Alphaproteobacteria</taxon>
        <taxon>Rhodobacterales</taxon>
        <taxon>Rhodobacter group</taxon>
        <taxon>Paenirhodobacter</taxon>
    </lineage>
</organism>
<dbReference type="RefSeq" id="WP_128236544.1">
    <property type="nucleotide sequence ID" value="NZ_SAUX01000004.1"/>
</dbReference>
<evidence type="ECO:0000313" key="4">
    <source>
        <dbReference type="Proteomes" id="UP000285295"/>
    </source>
</evidence>
<proteinExistence type="predicted"/>
<evidence type="ECO:0000256" key="1">
    <source>
        <dbReference type="SAM" id="Phobius"/>
    </source>
</evidence>